<dbReference type="Pfam" id="PF18584">
    <property type="entry name" value="SYCP2_SLD"/>
    <property type="match status" value="1"/>
</dbReference>
<dbReference type="InterPro" id="IPR041322">
    <property type="entry name" value="SYCP2_ARLD"/>
</dbReference>
<dbReference type="EMBL" id="OX395131">
    <property type="protein sequence ID" value="CAI5778370.1"/>
    <property type="molecule type" value="Genomic_DNA"/>
</dbReference>
<evidence type="ECO:0000259" key="8">
    <source>
        <dbReference type="Pfam" id="PF18584"/>
    </source>
</evidence>
<feature type="domain" description="Synaptonemal complex protein 2 armadillo-repeat-like" evidence="7">
    <location>
        <begin position="9"/>
        <end position="73"/>
    </location>
</feature>
<evidence type="ECO:0000256" key="1">
    <source>
        <dbReference type="ARBA" id="ARBA00004123"/>
    </source>
</evidence>
<dbReference type="PANTHER" id="PTHR15607:SF12">
    <property type="entry name" value="SYNAPTONEMAL COMPLEX PROTEIN 2"/>
    <property type="match status" value="1"/>
</dbReference>
<dbReference type="GO" id="GO:0007143">
    <property type="term" value="P:female meiotic nuclear division"/>
    <property type="evidence" value="ECO:0007669"/>
    <property type="project" value="TreeGrafter"/>
</dbReference>
<gene>
    <name evidence="9" type="ORF">PODLI_1B002134</name>
</gene>
<evidence type="ECO:0000313" key="10">
    <source>
        <dbReference type="Proteomes" id="UP001178461"/>
    </source>
</evidence>
<dbReference type="GO" id="GO:0000800">
    <property type="term" value="C:lateral element"/>
    <property type="evidence" value="ECO:0007669"/>
    <property type="project" value="TreeGrafter"/>
</dbReference>
<feature type="region of interest" description="Disordered" evidence="6">
    <location>
        <begin position="810"/>
        <end position="841"/>
    </location>
</feature>
<dbReference type="InterPro" id="IPR040560">
    <property type="entry name" value="SYCP2_SLD"/>
</dbReference>
<name>A0AA35KHL8_9SAUR</name>
<feature type="compositionally biased region" description="Basic and acidic residues" evidence="6">
    <location>
        <begin position="820"/>
        <end position="830"/>
    </location>
</feature>
<evidence type="ECO:0000313" key="9">
    <source>
        <dbReference type="EMBL" id="CAI5778370.1"/>
    </source>
</evidence>
<sequence length="1446" mass="164813">MPVRRREGQLEKCIDDATRKNDFQALEQFLETDFSGGISHKCSKQFLNKLDKLICQGLDNEEVKNVSTMLNTLLKQDFFDVLMIVHDASSKGKIQVLENFVLRTCTLATDKRINIYIQQEAVRKLNTMLDSMPRDTRKKIISTEEMQEVMNDMGKRILEAGDYDLQVAITEALCRMTSEKQRRELASQWFSMEFVSNAFKEIKDSEFETDCRKFLNQVNGIFGDKRRVFTYPCLSAMLCEHELQIPADDNLEEFWIDFNTGSKSVSFYVAADDGGHQWETVCIPEEEVKTYIIEEKDNKKLLTIHLHNPMSVGIQEGEKIILHFDSALEIVDAALKVYGAYKRQGFTKKNTMSVAKTTVHVIFDESESQVIVPESQVSPLEENSCKPLEDKDTHSPPHQYLQTQNNLNQKLNKGDLQTVKSKINPGKRKVSEASMVVLSAARLSMPSPLPVVNTSTPLKSRVKAPLKMTSSMGRTDIFSITEGRAVNFNQEDDYTPLSSVTKSVRKDNSAAKKQAPIQNVENMPYEEEVLNTSEKQKADELMDIVPDSQLVERSDKALLPGIRENSVAEARTRKKQKCWVPEQIISHCNKQNSSALGNTDYQGLKNKHHSYGKIVEQQYNEISKIPEKTGNIKNTESRNSFKRLDESISKDNSIKLAPGKHEMSLKATMSSRHSEFVMETNDDASIDVSFRKGTDKKTDQKAKQKEMMKTTEMLLSKISNRYKGMDGAKSTRKLCQFFANRSTSLNKSGFSVCKKKSQSRSSRSLKTTTLLNVTTGHLMDDVYNFNLSGSDEPTVKLGIQEFHLTKLEASTDVPKKKNHGNKEEIIIQKKQDKKNRTNKNKKHIFSDTDTEYRDDRTDISWLRESNRKPKLQLVDYSRPRKQKSKTLDTNIYSVSPSVGKIPQQKKTINDKVPVSTNQCDNDAVGKAAPTRSRQPRKAALAKKRYKELSDSSTESEEESVHLTKKDILKERPEHKSMKNKAVDQPKVQQCVASSEVTKIKQVQQVKKSTKSKDNVPKQQMELSPLSSSESLPSFETLRGWQKGTREESTDHISERRSSLSSLLHTPEKEESLSNIKNVSALVKMDKLMQLPEKDQTQMFESEDLSPVLSPVPSLNLSPSTTKRKGTSVQKADVADKYGTLEAISMQNYSLNRSSDIELKDLSENLVKNGKEGSVSPSQLSTPSKSEEELWHAEPLTNTQKSGPTIHTNFKRLYQEDTESDSDEEGVKREGRKRKLLPRKLFKADNSTCKVSESMSPLSINDASTFDGEIWGADSSSVGMMCQKVCKEFARKTQSRSKRMDNFTKQSLKTTHQHLDAMSSELHKCRTKQLEHLHSCLMKELECFEKDSQALRNMEKDFSNFSKKHFETFSTYKKNEQQRFQNLKTSFEKNMYHTADVEESIFTSEMQLMKDDMKGLQEKFLKEMHEEELLNVRKGLQSLFMVEDKNF</sequence>
<protein>
    <recommendedName>
        <fullName evidence="11">Synaptonemal complex protein 2</fullName>
    </recommendedName>
</protein>
<evidence type="ECO:0000256" key="5">
    <source>
        <dbReference type="ARBA" id="ARBA00023242"/>
    </source>
</evidence>
<feature type="compositionally biased region" description="Polar residues" evidence="6">
    <location>
        <begin position="1174"/>
        <end position="1183"/>
    </location>
</feature>
<evidence type="ECO:0000259" key="7">
    <source>
        <dbReference type="Pfam" id="PF18581"/>
    </source>
</evidence>
<dbReference type="GO" id="GO:0007140">
    <property type="term" value="P:male meiotic nuclear division"/>
    <property type="evidence" value="ECO:0007669"/>
    <property type="project" value="TreeGrafter"/>
</dbReference>
<dbReference type="InterPro" id="IPR024835">
    <property type="entry name" value="SYCP2-like"/>
</dbReference>
<evidence type="ECO:0000256" key="6">
    <source>
        <dbReference type="SAM" id="MobiDB-lite"/>
    </source>
</evidence>
<feature type="region of interest" description="Disordered" evidence="6">
    <location>
        <begin position="1212"/>
        <end position="1231"/>
    </location>
</feature>
<dbReference type="GO" id="GO:0000779">
    <property type="term" value="C:condensed chromosome, centromeric region"/>
    <property type="evidence" value="ECO:0007669"/>
    <property type="project" value="TreeGrafter"/>
</dbReference>
<feature type="region of interest" description="Disordered" evidence="6">
    <location>
        <begin position="373"/>
        <end position="395"/>
    </location>
</feature>
<feature type="domain" description="Synaptonemal complex protein 2 armadillo-repeat-like" evidence="7">
    <location>
        <begin position="75"/>
        <end position="135"/>
    </location>
</feature>
<comment type="similarity">
    <text evidence="3">Belongs to the SYCP2 family.</text>
</comment>
<proteinExistence type="inferred from homology"/>
<evidence type="ECO:0000256" key="2">
    <source>
        <dbReference type="ARBA" id="ARBA00004286"/>
    </source>
</evidence>
<reference evidence="9" key="1">
    <citation type="submission" date="2022-12" db="EMBL/GenBank/DDBJ databases">
        <authorList>
            <person name="Alioto T."/>
            <person name="Alioto T."/>
            <person name="Gomez Garrido J."/>
        </authorList>
    </citation>
    <scope>NUCLEOTIDE SEQUENCE</scope>
</reference>
<dbReference type="Pfam" id="PF18581">
    <property type="entry name" value="SYCP2_ARLD"/>
    <property type="match status" value="2"/>
</dbReference>
<feature type="region of interest" description="Disordered" evidence="6">
    <location>
        <begin position="1103"/>
        <end position="1125"/>
    </location>
</feature>
<feature type="compositionally biased region" description="Low complexity" evidence="6">
    <location>
        <begin position="1104"/>
        <end position="1119"/>
    </location>
</feature>
<feature type="compositionally biased region" description="Basic and acidic residues" evidence="6">
    <location>
        <begin position="383"/>
        <end position="395"/>
    </location>
</feature>
<keyword evidence="5" id="KW-0539">Nucleus</keyword>
<evidence type="ECO:0008006" key="11">
    <source>
        <dbReference type="Google" id="ProtNLM"/>
    </source>
</evidence>
<feature type="compositionally biased region" description="Polar residues" evidence="6">
    <location>
        <begin position="986"/>
        <end position="995"/>
    </location>
</feature>
<organism evidence="9 10">
    <name type="scientific">Podarcis lilfordi</name>
    <name type="common">Lilford's wall lizard</name>
    <dbReference type="NCBI Taxonomy" id="74358"/>
    <lineage>
        <taxon>Eukaryota</taxon>
        <taxon>Metazoa</taxon>
        <taxon>Chordata</taxon>
        <taxon>Craniata</taxon>
        <taxon>Vertebrata</taxon>
        <taxon>Euteleostomi</taxon>
        <taxon>Lepidosauria</taxon>
        <taxon>Squamata</taxon>
        <taxon>Bifurcata</taxon>
        <taxon>Unidentata</taxon>
        <taxon>Episquamata</taxon>
        <taxon>Laterata</taxon>
        <taxon>Lacertibaenia</taxon>
        <taxon>Lacertidae</taxon>
        <taxon>Podarcis</taxon>
    </lineage>
</organism>
<feature type="region of interest" description="Disordered" evidence="6">
    <location>
        <begin position="1167"/>
        <end position="1188"/>
    </location>
</feature>
<feature type="compositionally biased region" description="Basic and acidic residues" evidence="6">
    <location>
        <begin position="1043"/>
        <end position="1057"/>
    </location>
</feature>
<keyword evidence="4" id="KW-0158">Chromosome</keyword>
<feature type="compositionally biased region" description="Basic residues" evidence="6">
    <location>
        <begin position="831"/>
        <end position="841"/>
    </location>
</feature>
<feature type="compositionally biased region" description="Basic and acidic residues" evidence="6">
    <location>
        <begin position="958"/>
        <end position="983"/>
    </location>
</feature>
<dbReference type="PANTHER" id="PTHR15607">
    <property type="entry name" value="SYNAPTONEMAL COMPLEX PROTEIN-RELATED"/>
    <property type="match status" value="1"/>
</dbReference>
<evidence type="ECO:0000256" key="3">
    <source>
        <dbReference type="ARBA" id="ARBA00007960"/>
    </source>
</evidence>
<keyword evidence="10" id="KW-1185">Reference proteome</keyword>
<feature type="compositionally biased region" description="Basic residues" evidence="6">
    <location>
        <begin position="933"/>
        <end position="945"/>
    </location>
</feature>
<accession>A0AA35KHL8</accession>
<evidence type="ECO:0000256" key="4">
    <source>
        <dbReference type="ARBA" id="ARBA00022454"/>
    </source>
</evidence>
<dbReference type="Proteomes" id="UP001178461">
    <property type="component" value="Chromosome 6"/>
</dbReference>
<feature type="region of interest" description="Disordered" evidence="6">
    <location>
        <begin position="916"/>
        <end position="1071"/>
    </location>
</feature>
<feature type="compositionally biased region" description="Low complexity" evidence="6">
    <location>
        <begin position="1021"/>
        <end position="1033"/>
    </location>
</feature>
<feature type="domain" description="Synaptonemal complex protein 2 Spt16M-like" evidence="8">
    <location>
        <begin position="228"/>
        <end position="339"/>
    </location>
</feature>
<comment type="subcellular location">
    <subcellularLocation>
        <location evidence="2">Chromosome</location>
    </subcellularLocation>
    <subcellularLocation>
        <location evidence="1">Nucleus</location>
    </subcellularLocation>
</comment>